<protein>
    <submittedName>
        <fullName evidence="2">Uncharacterized protein</fullName>
    </submittedName>
</protein>
<proteinExistence type="predicted"/>
<evidence type="ECO:0000313" key="2">
    <source>
        <dbReference type="EMBL" id="RUT46256.1"/>
    </source>
</evidence>
<sequence length="185" mass="20975">MDNHNQNNHEELGYLFNIEILVKDKSNALALQALLQLLNNAENIIDYRINSGIELGSIIESLLVAKKQTFISNSYKRLTATAQDKKKVSQAPPSPPAKEKNKPTKPLSDNFASMANNGDFGAWIQKHISENRLIRLSVIRNGVRTSIPCRILNFIPETYAMNVYHVDEKQVYTFNLSEIIDFIET</sequence>
<dbReference type="RefSeq" id="WP_127192360.1">
    <property type="nucleotide sequence ID" value="NZ_JAUSSS010000001.1"/>
</dbReference>
<organism evidence="2 3">
    <name type="scientific">Paenibacillus anaericanus</name>
    <dbReference type="NCBI Taxonomy" id="170367"/>
    <lineage>
        <taxon>Bacteria</taxon>
        <taxon>Bacillati</taxon>
        <taxon>Bacillota</taxon>
        <taxon>Bacilli</taxon>
        <taxon>Bacillales</taxon>
        <taxon>Paenibacillaceae</taxon>
        <taxon>Paenibacillus</taxon>
    </lineage>
</organism>
<evidence type="ECO:0000256" key="1">
    <source>
        <dbReference type="SAM" id="MobiDB-lite"/>
    </source>
</evidence>
<dbReference type="AlphaFoldDB" id="A0A3S1DJP9"/>
<evidence type="ECO:0000313" key="3">
    <source>
        <dbReference type="Proteomes" id="UP000279446"/>
    </source>
</evidence>
<dbReference type="OrthoDB" id="2655795at2"/>
<accession>A0A3S1DJP9</accession>
<dbReference type="Proteomes" id="UP000279446">
    <property type="component" value="Unassembled WGS sequence"/>
</dbReference>
<feature type="region of interest" description="Disordered" evidence="1">
    <location>
        <begin position="82"/>
        <end position="109"/>
    </location>
</feature>
<comment type="caution">
    <text evidence="2">The sequence shown here is derived from an EMBL/GenBank/DDBJ whole genome shotgun (WGS) entry which is preliminary data.</text>
</comment>
<name>A0A3S1DJP9_9BACL</name>
<reference evidence="2 3" key="1">
    <citation type="submission" date="2018-12" db="EMBL/GenBank/DDBJ databases">
        <authorList>
            <person name="Sun L."/>
            <person name="Chen Z."/>
        </authorList>
    </citation>
    <scope>NUCLEOTIDE SEQUENCE [LARGE SCALE GENOMIC DNA]</scope>
    <source>
        <strain evidence="2 3">DSM 15890</strain>
    </source>
</reference>
<keyword evidence="3" id="KW-1185">Reference proteome</keyword>
<dbReference type="EMBL" id="RZNY01000009">
    <property type="protein sequence ID" value="RUT46256.1"/>
    <property type="molecule type" value="Genomic_DNA"/>
</dbReference>
<gene>
    <name evidence="2" type="ORF">EJP82_12305</name>
</gene>